<dbReference type="GO" id="GO:0030246">
    <property type="term" value="F:carbohydrate binding"/>
    <property type="evidence" value="ECO:0007669"/>
    <property type="project" value="UniProtKB-KW"/>
</dbReference>
<evidence type="ECO:0000256" key="2">
    <source>
        <dbReference type="ARBA" id="ARBA00023157"/>
    </source>
</evidence>
<evidence type="ECO:0000256" key="1">
    <source>
        <dbReference type="ARBA" id="ARBA00022734"/>
    </source>
</evidence>
<keyword evidence="2" id="KW-1015">Disulfide bond</keyword>
<dbReference type="EMBL" id="BRZM01000014">
    <property type="protein sequence ID" value="GLD52630.1"/>
    <property type="molecule type" value="Genomic_DNA"/>
</dbReference>
<dbReference type="InterPro" id="IPR016186">
    <property type="entry name" value="C-type_lectin-like/link_sf"/>
</dbReference>
<dbReference type="InterPro" id="IPR018378">
    <property type="entry name" value="C-type_lectin_CS"/>
</dbReference>
<keyword evidence="3" id="KW-0812">Transmembrane</keyword>
<dbReference type="CDD" id="cd03590">
    <property type="entry name" value="CLECT_DC-SIGN_like"/>
    <property type="match status" value="1"/>
</dbReference>
<dbReference type="Proteomes" id="UP001279410">
    <property type="component" value="Unassembled WGS sequence"/>
</dbReference>
<comment type="caution">
    <text evidence="5">The sequence shown here is derived from an EMBL/GenBank/DDBJ whole genome shotgun (WGS) entry which is preliminary data.</text>
</comment>
<dbReference type="PANTHER" id="PTHR22803">
    <property type="entry name" value="MANNOSE, PHOSPHOLIPASE, LECTIN RECEPTOR RELATED"/>
    <property type="match status" value="1"/>
</dbReference>
<dbReference type="InterPro" id="IPR033989">
    <property type="entry name" value="CD209-like_CTLD"/>
</dbReference>
<dbReference type="AlphaFoldDB" id="A0AAD3MED0"/>
<feature type="domain" description="C-type lectin" evidence="4">
    <location>
        <begin position="165"/>
        <end position="288"/>
    </location>
</feature>
<dbReference type="Gene3D" id="3.10.100.10">
    <property type="entry name" value="Mannose-Binding Protein A, subunit A"/>
    <property type="match status" value="1"/>
</dbReference>
<proteinExistence type="predicted"/>
<evidence type="ECO:0000313" key="6">
    <source>
        <dbReference type="Proteomes" id="UP001279410"/>
    </source>
</evidence>
<gene>
    <name evidence="5" type="ORF">AKAME5_000550100</name>
</gene>
<protein>
    <submittedName>
        <fullName evidence="5">C-type lectin domain family 4 member E-like isoform X1</fullName>
    </submittedName>
</protein>
<reference evidence="5" key="1">
    <citation type="submission" date="2022-08" db="EMBL/GenBank/DDBJ databases">
        <title>Genome sequencing of akame (Lates japonicus).</title>
        <authorList>
            <person name="Hashiguchi Y."/>
            <person name="Takahashi H."/>
        </authorList>
    </citation>
    <scope>NUCLEOTIDE SEQUENCE</scope>
    <source>
        <strain evidence="5">Kochi</strain>
    </source>
</reference>
<accession>A0AAD3MED0</accession>
<dbReference type="PROSITE" id="PS00615">
    <property type="entry name" value="C_TYPE_LECTIN_1"/>
    <property type="match status" value="1"/>
</dbReference>
<dbReference type="SMART" id="SM00034">
    <property type="entry name" value="CLECT"/>
    <property type="match status" value="1"/>
</dbReference>
<evidence type="ECO:0000259" key="4">
    <source>
        <dbReference type="PROSITE" id="PS50041"/>
    </source>
</evidence>
<evidence type="ECO:0000256" key="3">
    <source>
        <dbReference type="SAM" id="Phobius"/>
    </source>
</evidence>
<name>A0AAD3MED0_LATJO</name>
<keyword evidence="6" id="KW-1185">Reference proteome</keyword>
<dbReference type="SUPFAM" id="SSF56436">
    <property type="entry name" value="C-type lectin-like"/>
    <property type="match status" value="1"/>
</dbReference>
<sequence length="291" mass="33595">MNCTHLVDEKLRDNTVLSSQSKQIENHCAEGRTFYDLMIRVQPEKFRDILVDEAMESHYHQFGPADNSSVRGEYKVTPQSGMKRIVPFVLYGILVLLLLILLMVTGIKFSQLNKEVTDVKFNLERISNGRKTSSSGSEGRAVVQEVPLQQREPIRGTCREGWMSFQRSCYLLSKAALTWNQAETQCQSQGGHLLVLNSVEELDYISEIADYRPSYWIGLVERENEGHWSWVDGTDFSSTPTFWDEGQPDNWDYRVNGEDCGQLHGSTRRKRKMWNDADCNMQYRYICEARV</sequence>
<keyword evidence="3" id="KW-0472">Membrane</keyword>
<organism evidence="5 6">
    <name type="scientific">Lates japonicus</name>
    <name type="common">Japanese lates</name>
    <dbReference type="NCBI Taxonomy" id="270547"/>
    <lineage>
        <taxon>Eukaryota</taxon>
        <taxon>Metazoa</taxon>
        <taxon>Chordata</taxon>
        <taxon>Craniata</taxon>
        <taxon>Vertebrata</taxon>
        <taxon>Euteleostomi</taxon>
        <taxon>Actinopterygii</taxon>
        <taxon>Neopterygii</taxon>
        <taxon>Teleostei</taxon>
        <taxon>Neoteleostei</taxon>
        <taxon>Acanthomorphata</taxon>
        <taxon>Carangaria</taxon>
        <taxon>Carangaria incertae sedis</taxon>
        <taxon>Centropomidae</taxon>
        <taxon>Lates</taxon>
    </lineage>
</organism>
<dbReference type="PROSITE" id="PS50041">
    <property type="entry name" value="C_TYPE_LECTIN_2"/>
    <property type="match status" value="1"/>
</dbReference>
<feature type="transmembrane region" description="Helical" evidence="3">
    <location>
        <begin position="85"/>
        <end position="107"/>
    </location>
</feature>
<dbReference type="Pfam" id="PF00059">
    <property type="entry name" value="Lectin_C"/>
    <property type="match status" value="1"/>
</dbReference>
<keyword evidence="1" id="KW-0430">Lectin</keyword>
<dbReference type="InterPro" id="IPR016187">
    <property type="entry name" value="CTDL_fold"/>
</dbReference>
<evidence type="ECO:0000313" key="5">
    <source>
        <dbReference type="EMBL" id="GLD52630.1"/>
    </source>
</evidence>
<dbReference type="InterPro" id="IPR001304">
    <property type="entry name" value="C-type_lectin-like"/>
</dbReference>
<dbReference type="InterPro" id="IPR050111">
    <property type="entry name" value="C-type_lectin/snaclec_domain"/>
</dbReference>
<keyword evidence="3" id="KW-1133">Transmembrane helix</keyword>